<dbReference type="EMBL" id="JAMDMJ010000001">
    <property type="protein sequence ID" value="MCY9594232.1"/>
    <property type="molecule type" value="Genomic_DNA"/>
</dbReference>
<dbReference type="RefSeq" id="WP_042228189.1">
    <property type="nucleotide sequence ID" value="NZ_CP026520.1"/>
</dbReference>
<feature type="domain" description="Fe/B12 periplasmic-binding" evidence="6">
    <location>
        <begin position="51"/>
        <end position="311"/>
    </location>
</feature>
<dbReference type="Proteomes" id="UP001527202">
    <property type="component" value="Unassembled WGS sequence"/>
</dbReference>
<feature type="signal peptide" evidence="5">
    <location>
        <begin position="1"/>
        <end position="18"/>
    </location>
</feature>
<keyword evidence="3" id="KW-0813">Transport</keyword>
<gene>
    <name evidence="7" type="ORF">M5X16_00365</name>
    <name evidence="8" type="ORF">PC41400_12815</name>
</gene>
<reference evidence="8 9" key="1">
    <citation type="submission" date="2018-01" db="EMBL/GenBank/DDBJ databases">
        <title>The whole genome sequencing and assembly of Paenibacillus chitinolyticus KCCM 41400 strain.</title>
        <authorList>
            <person name="Kim J.-Y."/>
            <person name="Park M.-K."/>
            <person name="Lee Y.-J."/>
            <person name="Yi H."/>
            <person name="Bahn Y.-S."/>
            <person name="Kim J.F."/>
            <person name="Lee D.-W."/>
        </authorList>
    </citation>
    <scope>NUCLEOTIDE SEQUENCE [LARGE SCALE GENOMIC DNA]</scope>
    <source>
        <strain evidence="8 9">KCCM 41400</strain>
    </source>
</reference>
<evidence type="ECO:0000313" key="10">
    <source>
        <dbReference type="Proteomes" id="UP001527202"/>
    </source>
</evidence>
<evidence type="ECO:0000256" key="1">
    <source>
        <dbReference type="ARBA" id="ARBA00004196"/>
    </source>
</evidence>
<evidence type="ECO:0000256" key="3">
    <source>
        <dbReference type="ARBA" id="ARBA00022448"/>
    </source>
</evidence>
<evidence type="ECO:0000256" key="4">
    <source>
        <dbReference type="ARBA" id="ARBA00022729"/>
    </source>
</evidence>
<comment type="subcellular location">
    <subcellularLocation>
        <location evidence="1">Cell envelope</location>
    </subcellularLocation>
</comment>
<dbReference type="KEGG" id="pchi:PC41400_12815"/>
<proteinExistence type="inferred from homology"/>
<keyword evidence="10" id="KW-1185">Reference proteome</keyword>
<evidence type="ECO:0000256" key="5">
    <source>
        <dbReference type="SAM" id="SignalP"/>
    </source>
</evidence>
<reference evidence="7 10" key="2">
    <citation type="submission" date="2022-05" db="EMBL/GenBank/DDBJ databases">
        <title>Genome Sequencing of Bee-Associated Microbes.</title>
        <authorList>
            <person name="Dunlap C."/>
        </authorList>
    </citation>
    <scope>NUCLEOTIDE SEQUENCE [LARGE SCALE GENOMIC DNA]</scope>
    <source>
        <strain evidence="7 10">NRRL B-23120</strain>
    </source>
</reference>
<evidence type="ECO:0000313" key="7">
    <source>
        <dbReference type="EMBL" id="MCY9594232.1"/>
    </source>
</evidence>
<organism evidence="8 9">
    <name type="scientific">Paenibacillus chitinolyticus</name>
    <dbReference type="NCBI Taxonomy" id="79263"/>
    <lineage>
        <taxon>Bacteria</taxon>
        <taxon>Bacillati</taxon>
        <taxon>Bacillota</taxon>
        <taxon>Bacilli</taxon>
        <taxon>Bacillales</taxon>
        <taxon>Paenibacillaceae</taxon>
        <taxon>Paenibacillus</taxon>
    </lineage>
</organism>
<dbReference type="PROSITE" id="PS51257">
    <property type="entry name" value="PROKAR_LIPOPROTEIN"/>
    <property type="match status" value="1"/>
</dbReference>
<dbReference type="OrthoDB" id="63946at2"/>
<dbReference type="InterPro" id="IPR002491">
    <property type="entry name" value="ABC_transptr_periplasmic_BD"/>
</dbReference>
<dbReference type="GeneID" id="95375693"/>
<dbReference type="PROSITE" id="PS50983">
    <property type="entry name" value="FE_B12_PBP"/>
    <property type="match status" value="1"/>
</dbReference>
<feature type="chain" id="PRO_5038428925" evidence="5">
    <location>
        <begin position="19"/>
        <end position="315"/>
    </location>
</feature>
<dbReference type="EMBL" id="CP026520">
    <property type="protein sequence ID" value="QAV18506.1"/>
    <property type="molecule type" value="Genomic_DNA"/>
</dbReference>
<dbReference type="GO" id="GO:0030288">
    <property type="term" value="C:outer membrane-bounded periplasmic space"/>
    <property type="evidence" value="ECO:0007669"/>
    <property type="project" value="TreeGrafter"/>
</dbReference>
<dbReference type="GO" id="GO:1901678">
    <property type="term" value="P:iron coordination entity transport"/>
    <property type="evidence" value="ECO:0007669"/>
    <property type="project" value="UniProtKB-ARBA"/>
</dbReference>
<evidence type="ECO:0000313" key="8">
    <source>
        <dbReference type="EMBL" id="QAV18506.1"/>
    </source>
</evidence>
<dbReference type="InterPro" id="IPR051313">
    <property type="entry name" value="Bact_iron-sidero_bind"/>
</dbReference>
<sequence>MKRVIVLAILCCMLVLTACGNQETRDGENQQKFKEVENAKGGKVKIPIHPKRIADLSGSTEELLLLGIQPIASGNTDFGNRAVLSPTIKNLLSADTVNLGWYAEPISLELVVSAKPDLIILGTLFNENLYEQLSKVAPTVIVPYPYYEWRNRFTFLADLFGEEEKKDKWLSEYDRKVEEWSKKLEPVLGNETFAVIETYPKNLVIYSSSGTAELIYTDLALKRTDGIPEPESWGGREINLESLATINPDNLILMENSENTMNDSKVWNNLKAVQKGNVYKITNIDNYNYSFTAIGRMELLDRLGKQILKNHKSNE</sequence>
<dbReference type="AlphaFoldDB" id="A0A410WVJ2"/>
<evidence type="ECO:0000256" key="2">
    <source>
        <dbReference type="ARBA" id="ARBA00008814"/>
    </source>
</evidence>
<dbReference type="Proteomes" id="UP000288943">
    <property type="component" value="Chromosome"/>
</dbReference>
<evidence type="ECO:0000313" key="9">
    <source>
        <dbReference type="Proteomes" id="UP000288943"/>
    </source>
</evidence>
<name>A0A410WVJ2_9BACL</name>
<comment type="similarity">
    <text evidence="2">Belongs to the bacterial solute-binding protein 8 family.</text>
</comment>
<dbReference type="Gene3D" id="3.40.50.1980">
    <property type="entry name" value="Nitrogenase molybdenum iron protein domain"/>
    <property type="match status" value="2"/>
</dbReference>
<accession>A0A410WVJ2</accession>
<dbReference type="PANTHER" id="PTHR30532:SF21">
    <property type="entry name" value="SIDEROPHORE-BINDING LIPOPROTEIN YFIY-RELATED"/>
    <property type="match status" value="1"/>
</dbReference>
<dbReference type="PANTHER" id="PTHR30532">
    <property type="entry name" value="IRON III DICITRATE-BINDING PERIPLASMIC PROTEIN"/>
    <property type="match status" value="1"/>
</dbReference>
<keyword evidence="4 5" id="KW-0732">Signal</keyword>
<protein>
    <submittedName>
        <fullName evidence="8">ABC transporter substrate-binding protein</fullName>
    </submittedName>
</protein>
<dbReference type="Pfam" id="PF01497">
    <property type="entry name" value="Peripla_BP_2"/>
    <property type="match status" value="1"/>
</dbReference>
<dbReference type="SUPFAM" id="SSF53807">
    <property type="entry name" value="Helical backbone' metal receptor"/>
    <property type="match status" value="1"/>
</dbReference>
<evidence type="ECO:0000259" key="6">
    <source>
        <dbReference type="PROSITE" id="PS50983"/>
    </source>
</evidence>